<evidence type="ECO:0000313" key="4">
    <source>
        <dbReference type="EMBL" id="KAI1692348.1"/>
    </source>
</evidence>
<dbReference type="InterPro" id="IPR027385">
    <property type="entry name" value="Beta-barrel_OMP"/>
</dbReference>
<reference evidence="4" key="1">
    <citation type="submission" date="2022-01" db="EMBL/GenBank/DDBJ databases">
        <title>Genome Sequence Resource for Two Populations of Ditylenchus destructor, the Migratory Endoparasitic Phytonematode.</title>
        <authorList>
            <person name="Zhang H."/>
            <person name="Lin R."/>
            <person name="Xie B."/>
        </authorList>
    </citation>
    <scope>NUCLEOTIDE SEQUENCE</scope>
    <source>
        <strain evidence="4">BazhouSP</strain>
    </source>
</reference>
<keyword evidence="5" id="KW-1185">Reference proteome</keyword>
<dbReference type="Proteomes" id="UP001201812">
    <property type="component" value="Unassembled WGS sequence"/>
</dbReference>
<accession>A0AAD4MFR8</accession>
<evidence type="ECO:0000259" key="3">
    <source>
        <dbReference type="Pfam" id="PF13505"/>
    </source>
</evidence>
<protein>
    <submittedName>
        <fullName evidence="4">Outer membrane protein beta-barrel domain-containing protein</fullName>
    </submittedName>
</protein>
<dbReference type="Gene3D" id="2.40.160.20">
    <property type="match status" value="1"/>
</dbReference>
<gene>
    <name evidence="4" type="ORF">DdX_21306</name>
</gene>
<dbReference type="SUPFAM" id="SSF56925">
    <property type="entry name" value="OMPA-like"/>
    <property type="match status" value="1"/>
</dbReference>
<feature type="chain" id="PRO_5042220225" evidence="2">
    <location>
        <begin position="21"/>
        <end position="238"/>
    </location>
</feature>
<dbReference type="InterPro" id="IPR011250">
    <property type="entry name" value="OMP/PagP_B-barrel"/>
</dbReference>
<feature type="signal peptide" evidence="2">
    <location>
        <begin position="1"/>
        <end position="20"/>
    </location>
</feature>
<dbReference type="Pfam" id="PF13505">
    <property type="entry name" value="OMP_b-brl"/>
    <property type="match status" value="1"/>
</dbReference>
<dbReference type="EMBL" id="JAKKPZ010000780">
    <property type="protein sequence ID" value="KAI1692348.1"/>
    <property type="molecule type" value="Genomic_DNA"/>
</dbReference>
<proteinExistence type="predicted"/>
<dbReference type="AlphaFoldDB" id="A0AAD4MFR8"/>
<sequence>MRKLVLAALAASAMATPAFAQDTSFTGPRIEALVGYDTAKDGTGQDAGSSDGVTYGGAIGYDFQIGGAVIGAEAELTGSSVDTRADSLLVAGDRLVTDMGRDIYVGARAGVAITPTTLLYAKGGYTNAKVNTTYEVGNTKTEISDDMEGFRIGRVSLLELRQDRRLRHRHRPSSGGRWRRHPVLSDSLKTRIDSASSTDDAQNDAIGRAGALAPALFHVKDISNFRRLSVRRLTGDSS</sequence>
<keyword evidence="1 2" id="KW-0732">Signal</keyword>
<comment type="caution">
    <text evidence="4">The sequence shown here is derived from an EMBL/GenBank/DDBJ whole genome shotgun (WGS) entry which is preliminary data.</text>
</comment>
<evidence type="ECO:0000313" key="5">
    <source>
        <dbReference type="Proteomes" id="UP001201812"/>
    </source>
</evidence>
<evidence type="ECO:0000256" key="1">
    <source>
        <dbReference type="ARBA" id="ARBA00022729"/>
    </source>
</evidence>
<feature type="domain" description="Outer membrane protein beta-barrel" evidence="3">
    <location>
        <begin position="7"/>
        <end position="151"/>
    </location>
</feature>
<evidence type="ECO:0000256" key="2">
    <source>
        <dbReference type="SAM" id="SignalP"/>
    </source>
</evidence>
<name>A0AAD4MFR8_9BILA</name>
<organism evidence="4 5">
    <name type="scientific">Ditylenchus destructor</name>
    <dbReference type="NCBI Taxonomy" id="166010"/>
    <lineage>
        <taxon>Eukaryota</taxon>
        <taxon>Metazoa</taxon>
        <taxon>Ecdysozoa</taxon>
        <taxon>Nematoda</taxon>
        <taxon>Chromadorea</taxon>
        <taxon>Rhabditida</taxon>
        <taxon>Tylenchina</taxon>
        <taxon>Tylenchomorpha</taxon>
        <taxon>Sphaerularioidea</taxon>
        <taxon>Anguinidae</taxon>
        <taxon>Anguininae</taxon>
        <taxon>Ditylenchus</taxon>
    </lineage>
</organism>